<feature type="active site" description="Proton donor/acceptor" evidence="2">
    <location>
        <position position="150"/>
    </location>
</feature>
<evidence type="ECO:0000256" key="1">
    <source>
        <dbReference type="ARBA" id="ARBA00022801"/>
    </source>
</evidence>
<proteinExistence type="predicted"/>
<keyword evidence="3" id="KW-0812">Transmembrane</keyword>
<protein>
    <submittedName>
        <fullName evidence="4">Class E sortase</fullName>
    </submittedName>
</protein>
<dbReference type="AlphaFoldDB" id="A0A9X3NH04"/>
<accession>A0A9X3NH04</accession>
<keyword evidence="3" id="KW-0472">Membrane</keyword>
<dbReference type="GO" id="GO:0016787">
    <property type="term" value="F:hydrolase activity"/>
    <property type="evidence" value="ECO:0007669"/>
    <property type="project" value="UniProtKB-KW"/>
</dbReference>
<feature type="active site" description="Acyl-thioester intermediate" evidence="2">
    <location>
        <position position="210"/>
    </location>
</feature>
<evidence type="ECO:0000313" key="4">
    <source>
        <dbReference type="EMBL" id="MDA0181062.1"/>
    </source>
</evidence>
<feature type="transmembrane region" description="Helical" evidence="3">
    <location>
        <begin position="20"/>
        <end position="40"/>
    </location>
</feature>
<keyword evidence="5" id="KW-1185">Reference proteome</keyword>
<dbReference type="Proteomes" id="UP001147653">
    <property type="component" value="Unassembled WGS sequence"/>
</dbReference>
<organism evidence="4 5">
    <name type="scientific">Solirubrobacter phytolaccae</name>
    <dbReference type="NCBI Taxonomy" id="1404360"/>
    <lineage>
        <taxon>Bacteria</taxon>
        <taxon>Bacillati</taxon>
        <taxon>Actinomycetota</taxon>
        <taxon>Thermoleophilia</taxon>
        <taxon>Solirubrobacterales</taxon>
        <taxon>Solirubrobacteraceae</taxon>
        <taxon>Solirubrobacter</taxon>
    </lineage>
</organism>
<dbReference type="SUPFAM" id="SSF63817">
    <property type="entry name" value="Sortase"/>
    <property type="match status" value="1"/>
</dbReference>
<dbReference type="Gene3D" id="2.40.260.10">
    <property type="entry name" value="Sortase"/>
    <property type="match status" value="1"/>
</dbReference>
<keyword evidence="3" id="KW-1133">Transmembrane helix</keyword>
<dbReference type="EMBL" id="JAPDDP010000018">
    <property type="protein sequence ID" value="MDA0181062.1"/>
    <property type="molecule type" value="Genomic_DNA"/>
</dbReference>
<dbReference type="InterPro" id="IPR005754">
    <property type="entry name" value="Sortase"/>
</dbReference>
<keyword evidence="1" id="KW-0378">Hydrolase</keyword>
<dbReference type="InterPro" id="IPR023365">
    <property type="entry name" value="Sortase_dom-sf"/>
</dbReference>
<dbReference type="RefSeq" id="WP_270025373.1">
    <property type="nucleotide sequence ID" value="NZ_JAPDDP010000018.1"/>
</dbReference>
<evidence type="ECO:0000313" key="5">
    <source>
        <dbReference type="Proteomes" id="UP001147653"/>
    </source>
</evidence>
<dbReference type="Pfam" id="PF04203">
    <property type="entry name" value="Sortase"/>
    <property type="match status" value="1"/>
</dbReference>
<dbReference type="InterPro" id="IPR042003">
    <property type="entry name" value="Sortase_E"/>
</dbReference>
<reference evidence="4" key="1">
    <citation type="submission" date="2022-10" db="EMBL/GenBank/DDBJ databases">
        <title>The WGS of Solirubrobacter phytolaccae KCTC 29190.</title>
        <authorList>
            <person name="Jiang Z."/>
        </authorList>
    </citation>
    <scope>NUCLEOTIDE SEQUENCE</scope>
    <source>
        <strain evidence="4">KCTC 29190</strain>
    </source>
</reference>
<evidence type="ECO:0000256" key="2">
    <source>
        <dbReference type="PIRSR" id="PIRSR605754-1"/>
    </source>
</evidence>
<gene>
    <name evidence="4" type="ORF">OJ997_12210</name>
</gene>
<dbReference type="CDD" id="cd05830">
    <property type="entry name" value="Sortase_E"/>
    <property type="match status" value="1"/>
</dbReference>
<evidence type="ECO:0000256" key="3">
    <source>
        <dbReference type="SAM" id="Phobius"/>
    </source>
</evidence>
<name>A0A9X3NH04_9ACTN</name>
<sequence>MSASSTARPGRARKILRGFANALIIAGSLLLLDALLTLVWEEPVSSTYAHFQQNELSGELDRLEKIPLTPVERKAIVKLPDPKKKLAFAARALDRRTDDGDAVGRLRIERIGLSSVVLEGTNADDLRRGPGHYPSTALPGQRGTVAIAGHRTTYGAPFRKIDKVRTGDDIVVTMPYGRFTYRVERTRIVKPTDVWVVDDRSYDRLVLTACHPLYSAAQRIVVFARLVRSEPRGSAA</sequence>
<comment type="caution">
    <text evidence="4">The sequence shown here is derived from an EMBL/GenBank/DDBJ whole genome shotgun (WGS) entry which is preliminary data.</text>
</comment>
<dbReference type="NCBIfam" id="TIGR01076">
    <property type="entry name" value="sortase_fam"/>
    <property type="match status" value="1"/>
</dbReference>